<dbReference type="Proteomes" id="UP000007800">
    <property type="component" value="Unassembled WGS sequence"/>
</dbReference>
<evidence type="ECO:0000313" key="2">
    <source>
        <dbReference type="EMBL" id="EER00791.1"/>
    </source>
</evidence>
<evidence type="ECO:0000313" key="3">
    <source>
        <dbReference type="Proteomes" id="UP000007800"/>
    </source>
</evidence>
<gene>
    <name evidence="2" type="ORF">Pmar_PMAR002856</name>
</gene>
<dbReference type="RefSeq" id="XP_002768073.1">
    <property type="nucleotide sequence ID" value="XM_002768027.1"/>
</dbReference>
<dbReference type="GeneID" id="9043981"/>
<dbReference type="EMBL" id="GG684654">
    <property type="protein sequence ID" value="EER00791.1"/>
    <property type="molecule type" value="Genomic_DNA"/>
</dbReference>
<name>C5LQQ6_PERM5</name>
<organism evidence="3">
    <name type="scientific">Perkinsus marinus (strain ATCC 50983 / TXsc)</name>
    <dbReference type="NCBI Taxonomy" id="423536"/>
    <lineage>
        <taxon>Eukaryota</taxon>
        <taxon>Sar</taxon>
        <taxon>Alveolata</taxon>
        <taxon>Perkinsozoa</taxon>
        <taxon>Perkinsea</taxon>
        <taxon>Perkinsida</taxon>
        <taxon>Perkinsidae</taxon>
        <taxon>Perkinsus</taxon>
    </lineage>
</organism>
<dbReference type="InterPro" id="IPR056327">
    <property type="entry name" value="ARMC9_CTLH-like_dom"/>
</dbReference>
<proteinExistence type="predicted"/>
<evidence type="ECO:0000259" key="1">
    <source>
        <dbReference type="Pfam" id="PF23138"/>
    </source>
</evidence>
<dbReference type="InParanoid" id="C5LQQ6"/>
<keyword evidence="3" id="KW-1185">Reference proteome</keyword>
<sequence>MAIVYTANSRYALGSPSASSLQIRAKKSLLEFRLRVYFFSKACLDATKGRRPISRINRSQADHDWSAYTAFLGKQRRLSSDSLNELMPYYVLPYIDAPHTHELTQQIFTEQWRANVRAELQRTIADIPPGRRRVPLVYSIAKVQQVDHGFSPNNAATKAEIYGYAMGDSASLHGSAADPEMAADLYRLAEIGLRALQSDPSSEYFHDPRKVMEAHQQLERMRTGSKAMLLGTRGPF</sequence>
<accession>C5LQQ6</accession>
<feature type="domain" description="ARMC9 CTLH-like" evidence="1">
    <location>
        <begin position="25"/>
        <end position="126"/>
    </location>
</feature>
<protein>
    <recommendedName>
        <fullName evidence="1">ARMC9 CTLH-like domain-containing protein</fullName>
    </recommendedName>
</protein>
<dbReference type="Pfam" id="PF23138">
    <property type="entry name" value="CTLH_Armc9"/>
    <property type="match status" value="1"/>
</dbReference>
<dbReference type="OrthoDB" id="301977at2759"/>
<dbReference type="AlphaFoldDB" id="C5LQQ6"/>
<reference evidence="2 3" key="1">
    <citation type="submission" date="2008-07" db="EMBL/GenBank/DDBJ databases">
        <authorList>
            <person name="El-Sayed N."/>
            <person name="Caler E."/>
            <person name="Inman J."/>
            <person name="Amedeo P."/>
            <person name="Hass B."/>
            <person name="Wortman J."/>
        </authorList>
    </citation>
    <scope>NUCLEOTIDE SEQUENCE [LARGE SCALE GENOMIC DNA]</scope>
    <source>
        <strain evidence="3">ATCC 50983 / TXsc</strain>
    </source>
</reference>